<dbReference type="RefSeq" id="XP_009012450.1">
    <property type="nucleotide sequence ID" value="XM_009014202.1"/>
</dbReference>
<evidence type="ECO:0000256" key="16">
    <source>
        <dbReference type="ARBA" id="ARBA00082958"/>
    </source>
</evidence>
<dbReference type="FunCoup" id="T1G1D5">
    <property type="interactions" value="386"/>
</dbReference>
<dbReference type="SUPFAM" id="SSF51905">
    <property type="entry name" value="FAD/NAD(P)-binding domain"/>
    <property type="match status" value="2"/>
</dbReference>
<evidence type="ECO:0000256" key="10">
    <source>
        <dbReference type="ARBA" id="ARBA00052810"/>
    </source>
</evidence>
<dbReference type="STRING" id="6412.T1G1D5"/>
<name>T1G1D5_HELRO</name>
<dbReference type="PANTHER" id="PTHR10632">
    <property type="entry name" value="SULFIDE:QUINONE OXIDOREDUCTASE"/>
    <property type="match status" value="1"/>
</dbReference>
<keyword evidence="20" id="KW-1185">Reference proteome</keyword>
<evidence type="ECO:0000256" key="9">
    <source>
        <dbReference type="ARBA" id="ARBA00051038"/>
    </source>
</evidence>
<evidence type="ECO:0000256" key="12">
    <source>
        <dbReference type="ARBA" id="ARBA00059167"/>
    </source>
</evidence>
<dbReference type="FunFam" id="3.50.50.60:FF:000034">
    <property type="entry name" value="sulfide:quinone oxidoreductase, mitochondrial"/>
    <property type="match status" value="1"/>
</dbReference>
<comment type="cofactor">
    <cofactor evidence="1">
        <name>FAD</name>
        <dbReference type="ChEBI" id="CHEBI:57692"/>
    </cofactor>
</comment>
<feature type="domain" description="FAD/NAD(P)-binding" evidence="17">
    <location>
        <begin position="42"/>
        <end position="158"/>
    </location>
</feature>
<dbReference type="GO" id="GO:0005739">
    <property type="term" value="C:mitochondrion"/>
    <property type="evidence" value="ECO:0000318"/>
    <property type="project" value="GO_Central"/>
</dbReference>
<keyword evidence="5" id="KW-0274">FAD</keyword>
<evidence type="ECO:0000256" key="8">
    <source>
        <dbReference type="ARBA" id="ARBA00023128"/>
    </source>
</evidence>
<dbReference type="EnsemblMetazoa" id="HelroT73394">
    <property type="protein sequence ID" value="HelroP73394"/>
    <property type="gene ID" value="HelroG73394"/>
</dbReference>
<protein>
    <recommendedName>
        <fullName evidence="15">Sulfide:quinone oxidoreductase, mitochondrial</fullName>
        <ecNumber evidence="14">1.8.5.8</ecNumber>
    </recommendedName>
    <alternativeName>
        <fullName evidence="16">Sulfide quinone oxidoreductase</fullName>
    </alternativeName>
</protein>
<dbReference type="PRINTS" id="PR00368">
    <property type="entry name" value="FADPNR"/>
</dbReference>
<comment type="subcellular location">
    <subcellularLocation>
        <location evidence="2">Mitochondrion</location>
    </subcellularLocation>
</comment>
<reference evidence="20" key="1">
    <citation type="submission" date="2012-12" db="EMBL/GenBank/DDBJ databases">
        <authorList>
            <person name="Hellsten U."/>
            <person name="Grimwood J."/>
            <person name="Chapman J.A."/>
            <person name="Shapiro H."/>
            <person name="Aerts A."/>
            <person name="Otillar R.P."/>
            <person name="Terry A.Y."/>
            <person name="Boore J.L."/>
            <person name="Simakov O."/>
            <person name="Marletaz F."/>
            <person name="Cho S.-J."/>
            <person name="Edsinger-Gonzales E."/>
            <person name="Havlak P."/>
            <person name="Kuo D.-H."/>
            <person name="Larsson T."/>
            <person name="Lv J."/>
            <person name="Arendt D."/>
            <person name="Savage R."/>
            <person name="Osoegawa K."/>
            <person name="de Jong P."/>
            <person name="Lindberg D.R."/>
            <person name="Seaver E.C."/>
            <person name="Weisblat D.A."/>
            <person name="Putnam N.H."/>
            <person name="Grigoriev I.V."/>
            <person name="Rokhsar D.S."/>
        </authorList>
    </citation>
    <scope>NUCLEOTIDE SEQUENCE</scope>
</reference>
<evidence type="ECO:0000256" key="11">
    <source>
        <dbReference type="ARBA" id="ARBA00052986"/>
    </source>
</evidence>
<dbReference type="EMBL" id="KB095959">
    <property type="protein sequence ID" value="ESO09357.1"/>
    <property type="molecule type" value="Genomic_DNA"/>
</dbReference>
<dbReference type="eggNOG" id="KOG3851">
    <property type="taxonomic scope" value="Eukaryota"/>
</dbReference>
<accession>T1G1D5</accession>
<sequence length="446" mass="49602">MSHIIKSVNLGSNLFKSSRIIILSAAHSSTSTQKPENEKKFKLLIVGGGTGGSAIAGTFAKMLNKDIGVIEPSADHYYQSMFTLVGGGLKTFDQTSRHTKDILNNYCSWIQDKAVTFDPSNNLVITKKGDKIKYDFLLLALGLQLNYDAVKGLQEAIDGDANVCSIYSPKYVQKVLPAVKSLKEGVALYTFPSTPVKCAGAAQKICYLSEERLFKNSLRDKVIFKYYTALPVIFPVPRYAEALDKYAEGRLIDVKKNRNLVEVRGDKKEAVFKIVGEEDKYEVVKYSLLHVAPPMSTPSELWNTPLVDQANFVSVNPDTLQHTKYKNVFALGDCTSAPTSKTAAACASQIGVVSKNLKAAIMGQELKGKYDGYTSCPLTVSSSKVILAEFGYDGKILETFPFDQRVPRYSMFLLKVHLMPIIYWKLMVKGMWHGPSFFRKLWRFGL</sequence>
<evidence type="ECO:0000256" key="1">
    <source>
        <dbReference type="ARBA" id="ARBA00001974"/>
    </source>
</evidence>
<organism evidence="19 20">
    <name type="scientific">Helobdella robusta</name>
    <name type="common">Californian leech</name>
    <dbReference type="NCBI Taxonomy" id="6412"/>
    <lineage>
        <taxon>Eukaryota</taxon>
        <taxon>Metazoa</taxon>
        <taxon>Spiralia</taxon>
        <taxon>Lophotrochozoa</taxon>
        <taxon>Annelida</taxon>
        <taxon>Clitellata</taxon>
        <taxon>Hirudinea</taxon>
        <taxon>Rhynchobdellida</taxon>
        <taxon>Glossiphoniidae</taxon>
        <taxon>Helobdella</taxon>
    </lineage>
</organism>
<evidence type="ECO:0000256" key="3">
    <source>
        <dbReference type="ARBA" id="ARBA00022630"/>
    </source>
</evidence>
<dbReference type="OrthoDB" id="5376590at2759"/>
<proteinExistence type="inferred from homology"/>
<evidence type="ECO:0000256" key="2">
    <source>
        <dbReference type="ARBA" id="ARBA00004173"/>
    </source>
</evidence>
<evidence type="ECO:0000313" key="18">
    <source>
        <dbReference type="EMBL" id="ESO09357.1"/>
    </source>
</evidence>
<dbReference type="GeneID" id="20214883"/>
<keyword evidence="6" id="KW-0809">Transit peptide</keyword>
<dbReference type="HOGENOM" id="CLU_030742_2_1_1"/>
<dbReference type="OMA" id="ERYSMFI"/>
<keyword evidence="3" id="KW-0285">Flavoprotein</keyword>
<comment type="catalytic activity">
    <reaction evidence="10">
        <text>ubiquinone-10 + hydrogen sulfide + glutathione + H(+) = S-sulfanylglutathione + ubiquinol-10</text>
        <dbReference type="Rhea" id="RHEA:62608"/>
        <dbReference type="ChEBI" id="CHEBI:15378"/>
        <dbReference type="ChEBI" id="CHEBI:29919"/>
        <dbReference type="ChEBI" id="CHEBI:46245"/>
        <dbReference type="ChEBI" id="CHEBI:57925"/>
        <dbReference type="ChEBI" id="CHEBI:58905"/>
        <dbReference type="ChEBI" id="CHEBI:64183"/>
    </reaction>
    <physiologicalReaction direction="left-to-right" evidence="10">
        <dbReference type="Rhea" id="RHEA:62609"/>
    </physiologicalReaction>
</comment>
<evidence type="ECO:0000313" key="19">
    <source>
        <dbReference type="EnsemblMetazoa" id="HelroP73394"/>
    </source>
</evidence>
<dbReference type="Proteomes" id="UP000015101">
    <property type="component" value="Unassembled WGS sequence"/>
</dbReference>
<dbReference type="EMBL" id="AMQM01002948">
    <property type="status" value="NOT_ANNOTATED_CDS"/>
    <property type="molecule type" value="Genomic_DNA"/>
</dbReference>
<evidence type="ECO:0000256" key="5">
    <source>
        <dbReference type="ARBA" id="ARBA00022827"/>
    </source>
</evidence>
<evidence type="ECO:0000256" key="15">
    <source>
        <dbReference type="ARBA" id="ARBA00070160"/>
    </source>
</evidence>
<dbReference type="GO" id="GO:0048038">
    <property type="term" value="F:quinone binding"/>
    <property type="evidence" value="ECO:0007669"/>
    <property type="project" value="UniProtKB-KW"/>
</dbReference>
<dbReference type="CTD" id="20214883"/>
<comment type="function">
    <text evidence="12">Catalyzes the oxidation of hydrogen sulfide with the help of a quinone, such as ubiquinone-10, giving rise to thiosulfate and ultimately to sulfane (molecular sulfur) atoms. Requires an additional electron acceptor; can use sulfite, sulfide or cyanide (in vitro). It is believed the in vivo electron acceptor is glutathione.</text>
</comment>
<keyword evidence="8" id="KW-0496">Mitochondrion</keyword>
<dbReference type="InParanoid" id="T1G1D5"/>
<evidence type="ECO:0000256" key="6">
    <source>
        <dbReference type="ARBA" id="ARBA00022946"/>
    </source>
</evidence>
<comment type="catalytic activity">
    <reaction evidence="11">
        <text>a quinone + hydrogen sulfide + glutathione + H(+) = S-sulfanylglutathione + a quinol</text>
        <dbReference type="Rhea" id="RHEA:55156"/>
        <dbReference type="ChEBI" id="CHEBI:15378"/>
        <dbReference type="ChEBI" id="CHEBI:24646"/>
        <dbReference type="ChEBI" id="CHEBI:29919"/>
        <dbReference type="ChEBI" id="CHEBI:57925"/>
        <dbReference type="ChEBI" id="CHEBI:58905"/>
        <dbReference type="ChEBI" id="CHEBI:132124"/>
        <dbReference type="EC" id="1.8.5.8"/>
    </reaction>
    <physiologicalReaction direction="left-to-right" evidence="11">
        <dbReference type="Rhea" id="RHEA:55157"/>
    </physiologicalReaction>
</comment>
<dbReference type="EC" id="1.8.5.8" evidence="14"/>
<evidence type="ECO:0000256" key="13">
    <source>
        <dbReference type="ARBA" id="ARBA00060891"/>
    </source>
</evidence>
<keyword evidence="7" id="KW-0560">Oxidoreductase</keyword>
<dbReference type="PANTHER" id="PTHR10632:SF2">
    <property type="entry name" value="SULFIDE:QUINONE OXIDOREDUCTASE, MITOCHONDRIAL"/>
    <property type="match status" value="1"/>
</dbReference>
<evidence type="ECO:0000256" key="14">
    <source>
        <dbReference type="ARBA" id="ARBA00066447"/>
    </source>
</evidence>
<dbReference type="KEGG" id="hro:HELRODRAFT_73394"/>
<comment type="similarity">
    <text evidence="13">Belongs to the SQRD family.</text>
</comment>
<evidence type="ECO:0000259" key="17">
    <source>
        <dbReference type="Pfam" id="PF07992"/>
    </source>
</evidence>
<gene>
    <name evidence="19" type="primary">20214883</name>
    <name evidence="18" type="ORF">HELRODRAFT_73394</name>
</gene>
<evidence type="ECO:0000313" key="20">
    <source>
        <dbReference type="Proteomes" id="UP000015101"/>
    </source>
</evidence>
<keyword evidence="4" id="KW-0874">Quinone</keyword>
<dbReference type="GO" id="GO:0071949">
    <property type="term" value="F:FAD binding"/>
    <property type="evidence" value="ECO:0000318"/>
    <property type="project" value="GO_Central"/>
</dbReference>
<reference evidence="19" key="3">
    <citation type="submission" date="2015-06" db="UniProtKB">
        <authorList>
            <consortium name="EnsemblMetazoa"/>
        </authorList>
    </citation>
    <scope>IDENTIFICATION</scope>
</reference>
<reference evidence="18 20" key="2">
    <citation type="journal article" date="2013" name="Nature">
        <title>Insights into bilaterian evolution from three spiralian genomes.</title>
        <authorList>
            <person name="Simakov O."/>
            <person name="Marletaz F."/>
            <person name="Cho S.J."/>
            <person name="Edsinger-Gonzales E."/>
            <person name="Havlak P."/>
            <person name="Hellsten U."/>
            <person name="Kuo D.H."/>
            <person name="Larsson T."/>
            <person name="Lv J."/>
            <person name="Arendt D."/>
            <person name="Savage R."/>
            <person name="Osoegawa K."/>
            <person name="de Jong P."/>
            <person name="Grimwood J."/>
            <person name="Chapman J.A."/>
            <person name="Shapiro H."/>
            <person name="Aerts A."/>
            <person name="Otillar R.P."/>
            <person name="Terry A.Y."/>
            <person name="Boore J.L."/>
            <person name="Grigoriev I.V."/>
            <person name="Lindberg D.R."/>
            <person name="Seaver E.C."/>
            <person name="Weisblat D.A."/>
            <person name="Putnam N.H."/>
            <person name="Rokhsar D.S."/>
        </authorList>
    </citation>
    <scope>NUCLEOTIDE SEQUENCE</scope>
</reference>
<dbReference type="Pfam" id="PF07992">
    <property type="entry name" value="Pyr_redox_2"/>
    <property type="match status" value="1"/>
</dbReference>
<dbReference type="InterPro" id="IPR023753">
    <property type="entry name" value="FAD/NAD-binding_dom"/>
</dbReference>
<evidence type="ECO:0000256" key="7">
    <source>
        <dbReference type="ARBA" id="ARBA00023002"/>
    </source>
</evidence>
<dbReference type="Gene3D" id="3.50.50.60">
    <property type="entry name" value="FAD/NAD(P)-binding domain"/>
    <property type="match status" value="2"/>
</dbReference>
<dbReference type="GO" id="GO:0070224">
    <property type="term" value="F:sulfide:quinone oxidoreductase activity"/>
    <property type="evidence" value="ECO:0000318"/>
    <property type="project" value="GO_Central"/>
</dbReference>
<comment type="catalytic activity">
    <reaction evidence="9">
        <text>ubiquinone-10 + hydrogen sulfide + sulfite + 2 H(+) = ubiquinol-10 + thiosulfate</text>
        <dbReference type="Rhea" id="RHEA:38359"/>
        <dbReference type="ChEBI" id="CHEBI:15378"/>
        <dbReference type="ChEBI" id="CHEBI:17359"/>
        <dbReference type="ChEBI" id="CHEBI:29919"/>
        <dbReference type="ChEBI" id="CHEBI:33542"/>
        <dbReference type="ChEBI" id="CHEBI:46245"/>
        <dbReference type="ChEBI" id="CHEBI:64183"/>
    </reaction>
    <physiologicalReaction direction="left-to-right" evidence="9">
        <dbReference type="Rhea" id="RHEA:38360"/>
    </physiologicalReaction>
</comment>
<dbReference type="InterPro" id="IPR036188">
    <property type="entry name" value="FAD/NAD-bd_sf"/>
</dbReference>
<evidence type="ECO:0000256" key="4">
    <source>
        <dbReference type="ARBA" id="ARBA00022719"/>
    </source>
</evidence>
<dbReference type="AlphaFoldDB" id="T1G1D5"/>
<dbReference type="GO" id="GO:0070221">
    <property type="term" value="P:sulfide oxidation, using sulfide:quinone oxidoreductase"/>
    <property type="evidence" value="ECO:0000318"/>
    <property type="project" value="GO_Central"/>
</dbReference>
<dbReference type="GO" id="GO:0106436">
    <property type="term" value="F:glutathione-dependent sulfide quinone oxidoreductase activity"/>
    <property type="evidence" value="ECO:0007669"/>
    <property type="project" value="UniProtKB-EC"/>
</dbReference>
<dbReference type="InterPro" id="IPR015904">
    <property type="entry name" value="Sulphide_quinone_reductase"/>
</dbReference>